<name>A0AAE0U8Y2_9PEZI</name>
<gene>
    <name evidence="2" type="ORF">B0H63DRAFT_506554</name>
</gene>
<keyword evidence="3" id="KW-1185">Reference proteome</keyword>
<feature type="signal peptide" evidence="1">
    <location>
        <begin position="1"/>
        <end position="27"/>
    </location>
</feature>
<accession>A0AAE0U8Y2</accession>
<organism evidence="2 3">
    <name type="scientific">Podospora didyma</name>
    <dbReference type="NCBI Taxonomy" id="330526"/>
    <lineage>
        <taxon>Eukaryota</taxon>
        <taxon>Fungi</taxon>
        <taxon>Dikarya</taxon>
        <taxon>Ascomycota</taxon>
        <taxon>Pezizomycotina</taxon>
        <taxon>Sordariomycetes</taxon>
        <taxon>Sordariomycetidae</taxon>
        <taxon>Sordariales</taxon>
        <taxon>Podosporaceae</taxon>
        <taxon>Podospora</taxon>
    </lineage>
</organism>
<sequence length="121" mass="12893">MPVMWLPALSSLALLGDVIWLLVGGESRCMSGQTPPLIFRALCHMFTSGLLNHTGTGVLLPALDAAAGFMRGTPSVPKKWAVVTCHDPDSPTLGEQFEMAGLLSASGIETRDHAFWRSSAN</sequence>
<feature type="chain" id="PRO_5042177592" evidence="1">
    <location>
        <begin position="28"/>
        <end position="121"/>
    </location>
</feature>
<proteinExistence type="predicted"/>
<protein>
    <submittedName>
        <fullName evidence="2">Uncharacterized protein</fullName>
    </submittedName>
</protein>
<evidence type="ECO:0000313" key="3">
    <source>
        <dbReference type="Proteomes" id="UP001285441"/>
    </source>
</evidence>
<dbReference type="EMBL" id="JAULSW010000001">
    <property type="protein sequence ID" value="KAK3394945.1"/>
    <property type="molecule type" value="Genomic_DNA"/>
</dbReference>
<dbReference type="Proteomes" id="UP001285441">
    <property type="component" value="Unassembled WGS sequence"/>
</dbReference>
<reference evidence="2" key="1">
    <citation type="journal article" date="2023" name="Mol. Phylogenet. Evol.">
        <title>Genome-scale phylogeny and comparative genomics of the fungal order Sordariales.</title>
        <authorList>
            <person name="Hensen N."/>
            <person name="Bonometti L."/>
            <person name="Westerberg I."/>
            <person name="Brannstrom I.O."/>
            <person name="Guillou S."/>
            <person name="Cros-Aarteil S."/>
            <person name="Calhoun S."/>
            <person name="Haridas S."/>
            <person name="Kuo A."/>
            <person name="Mondo S."/>
            <person name="Pangilinan J."/>
            <person name="Riley R."/>
            <person name="LaButti K."/>
            <person name="Andreopoulos B."/>
            <person name="Lipzen A."/>
            <person name="Chen C."/>
            <person name="Yan M."/>
            <person name="Daum C."/>
            <person name="Ng V."/>
            <person name="Clum A."/>
            <person name="Steindorff A."/>
            <person name="Ohm R.A."/>
            <person name="Martin F."/>
            <person name="Silar P."/>
            <person name="Natvig D.O."/>
            <person name="Lalanne C."/>
            <person name="Gautier V."/>
            <person name="Ament-Velasquez S.L."/>
            <person name="Kruys A."/>
            <person name="Hutchinson M.I."/>
            <person name="Powell A.J."/>
            <person name="Barry K."/>
            <person name="Miller A.N."/>
            <person name="Grigoriev I.V."/>
            <person name="Debuchy R."/>
            <person name="Gladieux P."/>
            <person name="Hiltunen Thoren M."/>
            <person name="Johannesson H."/>
        </authorList>
    </citation>
    <scope>NUCLEOTIDE SEQUENCE</scope>
    <source>
        <strain evidence="2">CBS 232.78</strain>
    </source>
</reference>
<evidence type="ECO:0000256" key="1">
    <source>
        <dbReference type="SAM" id="SignalP"/>
    </source>
</evidence>
<comment type="caution">
    <text evidence="2">The sequence shown here is derived from an EMBL/GenBank/DDBJ whole genome shotgun (WGS) entry which is preliminary data.</text>
</comment>
<keyword evidence="1" id="KW-0732">Signal</keyword>
<evidence type="ECO:0000313" key="2">
    <source>
        <dbReference type="EMBL" id="KAK3394945.1"/>
    </source>
</evidence>
<dbReference type="AlphaFoldDB" id="A0AAE0U8Y2"/>
<reference evidence="2" key="2">
    <citation type="submission" date="2023-06" db="EMBL/GenBank/DDBJ databases">
        <authorList>
            <consortium name="Lawrence Berkeley National Laboratory"/>
            <person name="Haridas S."/>
            <person name="Hensen N."/>
            <person name="Bonometti L."/>
            <person name="Westerberg I."/>
            <person name="Brannstrom I.O."/>
            <person name="Guillou S."/>
            <person name="Cros-Aarteil S."/>
            <person name="Calhoun S."/>
            <person name="Kuo A."/>
            <person name="Mondo S."/>
            <person name="Pangilinan J."/>
            <person name="Riley R."/>
            <person name="LaButti K."/>
            <person name="Andreopoulos B."/>
            <person name="Lipzen A."/>
            <person name="Chen C."/>
            <person name="Yanf M."/>
            <person name="Daum C."/>
            <person name="Ng V."/>
            <person name="Clum A."/>
            <person name="Steindorff A."/>
            <person name="Ohm R."/>
            <person name="Martin F."/>
            <person name="Silar P."/>
            <person name="Natvig D."/>
            <person name="Lalanne C."/>
            <person name="Gautier V."/>
            <person name="Ament-velasquez S.L."/>
            <person name="Kruys A."/>
            <person name="Hutchinson M.I."/>
            <person name="Powell A.J."/>
            <person name="Barry K."/>
            <person name="Miller A.N."/>
            <person name="Grigoriev I.V."/>
            <person name="Debuchy R."/>
            <person name="Gladieux P."/>
            <person name="Thoren M.H."/>
            <person name="Johannesson H."/>
        </authorList>
    </citation>
    <scope>NUCLEOTIDE SEQUENCE</scope>
    <source>
        <strain evidence="2">CBS 232.78</strain>
    </source>
</reference>